<evidence type="ECO:0000259" key="7">
    <source>
        <dbReference type="Pfam" id="PF04138"/>
    </source>
</evidence>
<dbReference type="InterPro" id="IPR051401">
    <property type="entry name" value="GtrA_CellWall_Glycosyl"/>
</dbReference>
<sequence>MDNQTPAQLTNKQNFVQFIKFTLFSISAGVIQVASFTLLNEVVRLPYWPGYLIALTLSVLYNFTVNRRYTFKSAANVPLAMLKVIGYYCVFTPLSTLWGDYLTGIGWNAYIVLGGTMIINFVTEFLFCRFFVYRKSINTNKLAQ</sequence>
<feature type="transmembrane region" description="Helical" evidence="6">
    <location>
        <begin position="110"/>
        <end position="132"/>
    </location>
</feature>
<feature type="domain" description="GtrA/DPMS transmembrane" evidence="7">
    <location>
        <begin position="20"/>
        <end position="132"/>
    </location>
</feature>
<comment type="caution">
    <text evidence="8">The sequence shown here is derived from an EMBL/GenBank/DDBJ whole genome shotgun (WGS) entry which is preliminary data.</text>
</comment>
<evidence type="ECO:0000313" key="8">
    <source>
        <dbReference type="EMBL" id="MPN17787.1"/>
    </source>
</evidence>
<dbReference type="PANTHER" id="PTHR38459:SF1">
    <property type="entry name" value="PROPHAGE BACTOPRENOL-LINKED GLUCOSE TRANSLOCASE HOMOLOG"/>
    <property type="match status" value="1"/>
</dbReference>
<feature type="transmembrane region" description="Helical" evidence="6">
    <location>
        <begin position="77"/>
        <end position="98"/>
    </location>
</feature>
<feature type="transmembrane region" description="Helical" evidence="6">
    <location>
        <begin position="45"/>
        <end position="65"/>
    </location>
</feature>
<dbReference type="PANTHER" id="PTHR38459">
    <property type="entry name" value="PROPHAGE BACTOPRENOL-LINKED GLUCOSE TRANSLOCASE HOMOLOG"/>
    <property type="match status" value="1"/>
</dbReference>
<evidence type="ECO:0000256" key="3">
    <source>
        <dbReference type="ARBA" id="ARBA00022692"/>
    </source>
</evidence>
<name>A0A645FTJ1_9ZZZZ</name>
<comment type="similarity">
    <text evidence="2">Belongs to the GtrA family.</text>
</comment>
<keyword evidence="5 6" id="KW-0472">Membrane</keyword>
<gene>
    <name evidence="8" type="ORF">SDC9_165142</name>
</gene>
<dbReference type="Pfam" id="PF04138">
    <property type="entry name" value="GtrA_DPMS_TM"/>
    <property type="match status" value="1"/>
</dbReference>
<evidence type="ECO:0000256" key="5">
    <source>
        <dbReference type="ARBA" id="ARBA00023136"/>
    </source>
</evidence>
<dbReference type="AlphaFoldDB" id="A0A645FTJ1"/>
<feature type="transmembrane region" description="Helical" evidence="6">
    <location>
        <begin position="21"/>
        <end position="39"/>
    </location>
</feature>
<dbReference type="GO" id="GO:0005886">
    <property type="term" value="C:plasma membrane"/>
    <property type="evidence" value="ECO:0007669"/>
    <property type="project" value="TreeGrafter"/>
</dbReference>
<evidence type="ECO:0000256" key="2">
    <source>
        <dbReference type="ARBA" id="ARBA00009399"/>
    </source>
</evidence>
<keyword evidence="4 6" id="KW-1133">Transmembrane helix</keyword>
<accession>A0A645FTJ1</accession>
<evidence type="ECO:0000256" key="1">
    <source>
        <dbReference type="ARBA" id="ARBA00004141"/>
    </source>
</evidence>
<dbReference type="GO" id="GO:0000271">
    <property type="term" value="P:polysaccharide biosynthetic process"/>
    <property type="evidence" value="ECO:0007669"/>
    <property type="project" value="InterPro"/>
</dbReference>
<organism evidence="8">
    <name type="scientific">bioreactor metagenome</name>
    <dbReference type="NCBI Taxonomy" id="1076179"/>
    <lineage>
        <taxon>unclassified sequences</taxon>
        <taxon>metagenomes</taxon>
        <taxon>ecological metagenomes</taxon>
    </lineage>
</organism>
<keyword evidence="3 6" id="KW-0812">Transmembrane</keyword>
<evidence type="ECO:0000256" key="6">
    <source>
        <dbReference type="SAM" id="Phobius"/>
    </source>
</evidence>
<dbReference type="InterPro" id="IPR007267">
    <property type="entry name" value="GtrA_DPMS_TM"/>
</dbReference>
<protein>
    <recommendedName>
        <fullName evidence="7">GtrA/DPMS transmembrane domain-containing protein</fullName>
    </recommendedName>
</protein>
<proteinExistence type="inferred from homology"/>
<comment type="subcellular location">
    <subcellularLocation>
        <location evidence="1">Membrane</location>
        <topology evidence="1">Multi-pass membrane protein</topology>
    </subcellularLocation>
</comment>
<dbReference type="EMBL" id="VSSQ01064987">
    <property type="protein sequence ID" value="MPN17787.1"/>
    <property type="molecule type" value="Genomic_DNA"/>
</dbReference>
<evidence type="ECO:0000256" key="4">
    <source>
        <dbReference type="ARBA" id="ARBA00022989"/>
    </source>
</evidence>
<reference evidence="8" key="1">
    <citation type="submission" date="2019-08" db="EMBL/GenBank/DDBJ databases">
        <authorList>
            <person name="Kucharzyk K."/>
            <person name="Murdoch R.W."/>
            <person name="Higgins S."/>
            <person name="Loffler F."/>
        </authorList>
    </citation>
    <scope>NUCLEOTIDE SEQUENCE</scope>
</reference>